<evidence type="ECO:0000256" key="1">
    <source>
        <dbReference type="ARBA" id="ARBA00009884"/>
    </source>
</evidence>
<organism evidence="3 4">
    <name type="scientific">Umbelopsis vinacea</name>
    <dbReference type="NCBI Taxonomy" id="44442"/>
    <lineage>
        <taxon>Eukaryota</taxon>
        <taxon>Fungi</taxon>
        <taxon>Fungi incertae sedis</taxon>
        <taxon>Mucoromycota</taxon>
        <taxon>Mucoromycotina</taxon>
        <taxon>Umbelopsidomycetes</taxon>
        <taxon>Umbelopsidales</taxon>
        <taxon>Umbelopsidaceae</taxon>
        <taxon>Umbelopsis</taxon>
    </lineage>
</organism>
<reference evidence="3" key="1">
    <citation type="submission" date="2020-12" db="EMBL/GenBank/DDBJ databases">
        <title>Metabolic potential, ecology and presence of endohyphal bacteria is reflected in genomic diversity of Mucoromycotina.</title>
        <authorList>
            <person name="Muszewska A."/>
            <person name="Okrasinska A."/>
            <person name="Steczkiewicz K."/>
            <person name="Drgas O."/>
            <person name="Orlowska M."/>
            <person name="Perlinska-Lenart U."/>
            <person name="Aleksandrzak-Piekarczyk T."/>
            <person name="Szatraj K."/>
            <person name="Zielenkiewicz U."/>
            <person name="Pilsyk S."/>
            <person name="Malc E."/>
            <person name="Mieczkowski P."/>
            <person name="Kruszewska J.S."/>
            <person name="Biernat P."/>
            <person name="Pawlowska J."/>
        </authorList>
    </citation>
    <scope>NUCLEOTIDE SEQUENCE</scope>
    <source>
        <strain evidence="3">WA0000051536</strain>
    </source>
</reference>
<dbReference type="InterPro" id="IPR027482">
    <property type="entry name" value="Sec1-like_dom2"/>
</dbReference>
<gene>
    <name evidence="3" type="ORF">INT44_000014</name>
</gene>
<dbReference type="InterPro" id="IPR043127">
    <property type="entry name" value="Sec-1-like_dom3a"/>
</dbReference>
<dbReference type="EMBL" id="JAEPRA010000017">
    <property type="protein sequence ID" value="KAG2173901.1"/>
    <property type="molecule type" value="Genomic_DNA"/>
</dbReference>
<dbReference type="AlphaFoldDB" id="A0A8H7U7E1"/>
<dbReference type="Proteomes" id="UP000612746">
    <property type="component" value="Unassembled WGS sequence"/>
</dbReference>
<evidence type="ECO:0000313" key="4">
    <source>
        <dbReference type="Proteomes" id="UP000612746"/>
    </source>
</evidence>
<dbReference type="Gene3D" id="3.90.830.10">
    <property type="entry name" value="Syntaxin Binding Protein 1, Chain A, domain 2"/>
    <property type="match status" value="1"/>
</dbReference>
<sequence>MLNLVSAALSLLMPCILHANNLLPTTAAIVSMLNLNKGSDQYTVSTDKNNSNDEIIWKVLIFDQFGQDVISSVMRVNDLRDSGVTVHMQLSKDRSSLADVPAIYFVEPTSENVKRICDDMKKDLYDSYYINFASSVSRNILEEFAATTIATNTASSVAQVYDQYLNFVCTDADVFSLHQPRAFVTLNDHSAAESAIESTIDSIATSLFSVLVTMGVVPIIKCPRGNAAEMVARKLDSKLRDHVMNSRNNLFADSNAASVQRPVLILLDRSLDLVPMLSHSWTYQALIHDVLDLRLNRIVVESEDRNPKNKKTYDIEAKDFFWNKNASNPFPQVAEDIDVELNKYKKDAAEITRMSGVSSLDDMNQADFSSNAKYLKSAITALPELTARKATLDMHMNIATYLLNGIKDRQLDSFFQVEEVIAKQNKTMLLEMINDPEKKDPTDKLRLFLIYYLTITEEIPKDDMADYEKALAAAGCQLEALNYIKKVRAFMRMTSVAASTAPQSGYQSELFRGFSSIGNKLSDRLKEGGLGGGFENLLSGVKNLLPSRKELIISKVVSNIISPINEVSEVDDYLQFDPKLSKNAKPSRHKVAYQEAIVFVIGGGNYIEYQNLQEVASRNNLQKKITYGSTDILSPSEFLEQLQSLGTE</sequence>
<dbReference type="PIRSF" id="PIRSF005715">
    <property type="entry name" value="VPS45_Sec1"/>
    <property type="match status" value="1"/>
</dbReference>
<dbReference type="InterPro" id="IPR001619">
    <property type="entry name" value="Sec1-like"/>
</dbReference>
<name>A0A8H7U7E1_9FUNG</name>
<keyword evidence="4" id="KW-1185">Reference proteome</keyword>
<dbReference type="Gene3D" id="1.25.40.60">
    <property type="match status" value="1"/>
</dbReference>
<dbReference type="Gene3D" id="3.40.50.2060">
    <property type="match status" value="1"/>
</dbReference>
<keyword evidence="2" id="KW-0732">Signal</keyword>
<dbReference type="Gene3D" id="3.40.50.1910">
    <property type="match status" value="1"/>
</dbReference>
<proteinExistence type="inferred from homology"/>
<dbReference type="InterPro" id="IPR043154">
    <property type="entry name" value="Sec-1-like_dom1"/>
</dbReference>
<dbReference type="InterPro" id="IPR036045">
    <property type="entry name" value="Sec1-like_sf"/>
</dbReference>
<feature type="signal peptide" evidence="2">
    <location>
        <begin position="1"/>
        <end position="19"/>
    </location>
</feature>
<evidence type="ECO:0000313" key="3">
    <source>
        <dbReference type="EMBL" id="KAG2173901.1"/>
    </source>
</evidence>
<dbReference type="GO" id="GO:0016192">
    <property type="term" value="P:vesicle-mediated transport"/>
    <property type="evidence" value="ECO:0007669"/>
    <property type="project" value="InterPro"/>
</dbReference>
<dbReference type="OrthoDB" id="10251230at2759"/>
<comment type="similarity">
    <text evidence="1">Belongs to the STXBP/unc-18/SEC1 family.</text>
</comment>
<comment type="caution">
    <text evidence="3">The sequence shown here is derived from an EMBL/GenBank/DDBJ whole genome shotgun (WGS) entry which is preliminary data.</text>
</comment>
<protein>
    <submittedName>
        <fullName evidence="3">Uncharacterized protein</fullName>
    </submittedName>
</protein>
<dbReference type="Pfam" id="PF00995">
    <property type="entry name" value="Sec1"/>
    <property type="match status" value="1"/>
</dbReference>
<feature type="chain" id="PRO_5034416343" evidence="2">
    <location>
        <begin position="20"/>
        <end position="648"/>
    </location>
</feature>
<accession>A0A8H7U7E1</accession>
<dbReference type="PANTHER" id="PTHR11679">
    <property type="entry name" value="VESICLE PROTEIN SORTING-ASSOCIATED"/>
    <property type="match status" value="1"/>
</dbReference>
<evidence type="ECO:0000256" key="2">
    <source>
        <dbReference type="SAM" id="SignalP"/>
    </source>
</evidence>
<dbReference type="SUPFAM" id="SSF56815">
    <property type="entry name" value="Sec1/munc18-like (SM) proteins"/>
    <property type="match status" value="1"/>
</dbReference>